<proteinExistence type="inferred from homology"/>
<keyword evidence="7" id="KW-0067">ATP-binding</keyword>
<dbReference type="SUPFAM" id="SSF52540">
    <property type="entry name" value="P-loop containing nucleoside triphosphate hydrolases"/>
    <property type="match status" value="1"/>
</dbReference>
<evidence type="ECO:0000259" key="10">
    <source>
        <dbReference type="Pfam" id="PF25467"/>
    </source>
</evidence>
<sequence>MIDPVQHTTMAGEMRDDNNLQVITQNCYLLGMADITVVEGDACVLGYELRPHRTVSVFSDGQYAMPIEVASNARLHCTNIGLAPSVQGLSYQLSSFSDEIPCHLTSIPSNWYDLANAIGSGSRCQMSTLIHGPISSGKSTLSRFLTNRHLNRYDTVAYLDCDPGQPEFTAPGHISITLVTTPLLGPSYTHSRQPEFSIHIGDITPLSNISHYLNGIRELASRANKLDCPLIINTMGWNDGSGLEILSEIIEVCKPFNVIQVEDALSAPEAAGVKRPFELLPSYRPILVHKISSQSRKNVAQQSGKERRSLSFAASLLGNAACRYNIVDLSKHVMGMPCYRIRFADIRVRFIQAEDPSSYSSESLLPSLNASFIGICIENGECDPFPGCIGLGIVRAIDAASRCFYIMTSVCPLMLQNATCFIRGSLEFPSTLMFQDHDANAFRPPYLRCLPFSNSVGASEMKSRKNVQRNRNS</sequence>
<evidence type="ECO:0000256" key="7">
    <source>
        <dbReference type="ARBA" id="ARBA00022840"/>
    </source>
</evidence>
<evidence type="ECO:0000256" key="6">
    <source>
        <dbReference type="ARBA" id="ARBA00022777"/>
    </source>
</evidence>
<feature type="domain" description="NOL9 C-terminal" evidence="10">
    <location>
        <begin position="337"/>
        <end position="428"/>
    </location>
</feature>
<evidence type="ECO:0000259" key="9">
    <source>
        <dbReference type="Pfam" id="PF16575"/>
    </source>
</evidence>
<evidence type="ECO:0000256" key="4">
    <source>
        <dbReference type="ARBA" id="ARBA00022679"/>
    </source>
</evidence>
<keyword evidence="8" id="KW-0539">Nucleus</keyword>
<evidence type="ECO:0000313" key="11">
    <source>
        <dbReference type="EMBL" id="CRZ04824.1"/>
    </source>
</evidence>
<evidence type="ECO:0000256" key="2">
    <source>
        <dbReference type="ARBA" id="ARBA00011003"/>
    </source>
</evidence>
<dbReference type="Gene3D" id="3.40.50.300">
    <property type="entry name" value="P-loop containing nucleotide triphosphate hydrolases"/>
    <property type="match status" value="1"/>
</dbReference>
<dbReference type="GO" id="GO:0005524">
    <property type="term" value="F:ATP binding"/>
    <property type="evidence" value="ECO:0007669"/>
    <property type="project" value="UniProtKB-KW"/>
</dbReference>
<accession>A0A0H5R8X4</accession>
<reference evidence="11" key="1">
    <citation type="submission" date="2015-04" db="EMBL/GenBank/DDBJ databases">
        <title>The genome sequence of the plant pathogenic Rhizarian Plasmodiophora brassicae reveals insights in its biotrophic life cycle and the origin of chitin synthesis.</title>
        <authorList>
            <person name="Schwelm A."/>
            <person name="Fogelqvist J."/>
            <person name="Knaust A."/>
            <person name="Julke S."/>
            <person name="Lilja T."/>
            <person name="Dhandapani V."/>
            <person name="Bonilla-Rosso G."/>
            <person name="Karlsson M."/>
            <person name="Shevchenko A."/>
            <person name="Choi S.R."/>
            <person name="Kim H.G."/>
            <person name="Park J.Y."/>
            <person name="Lim Y.P."/>
            <person name="Ludwig-Muller J."/>
            <person name="Dixelius C."/>
        </authorList>
    </citation>
    <scope>NUCLEOTIDE SEQUENCE</scope>
    <source>
        <tissue evidence="11">Potato root galls</tissue>
    </source>
</reference>
<organism evidence="11">
    <name type="scientific">Spongospora subterranea</name>
    <dbReference type="NCBI Taxonomy" id="70186"/>
    <lineage>
        <taxon>Eukaryota</taxon>
        <taxon>Sar</taxon>
        <taxon>Rhizaria</taxon>
        <taxon>Endomyxa</taxon>
        <taxon>Phytomyxea</taxon>
        <taxon>Plasmodiophorida</taxon>
        <taxon>Plasmodiophoridae</taxon>
        <taxon>Spongospora</taxon>
    </lineage>
</organism>
<name>A0A0H5R8X4_9EUKA</name>
<dbReference type="InterPro" id="IPR057570">
    <property type="entry name" value="NOL9_C"/>
</dbReference>
<comment type="similarity">
    <text evidence="2">Belongs to the Clp1 family. NOL9/GRC3 subfamily.</text>
</comment>
<dbReference type="GO" id="GO:0051731">
    <property type="term" value="F:polynucleotide 5'-hydroxyl-kinase activity"/>
    <property type="evidence" value="ECO:0007669"/>
    <property type="project" value="InterPro"/>
</dbReference>
<dbReference type="PANTHER" id="PTHR12755:SF3">
    <property type="entry name" value="POLYNUCLEOTIDE 5'-HYDROXYL-KINASE NOL9"/>
    <property type="match status" value="1"/>
</dbReference>
<dbReference type="Pfam" id="PF16575">
    <property type="entry name" value="CLP1_P"/>
    <property type="match status" value="1"/>
</dbReference>
<dbReference type="Pfam" id="PF25467">
    <property type="entry name" value="NOL9_C"/>
    <property type="match status" value="1"/>
</dbReference>
<keyword evidence="5" id="KW-0547">Nucleotide-binding</keyword>
<keyword evidence="3" id="KW-0698">rRNA processing</keyword>
<protein>
    <submittedName>
        <fullName evidence="11">Uncharacterized protein</fullName>
    </submittedName>
</protein>
<dbReference type="GO" id="GO:0000448">
    <property type="term" value="P:cleavage in ITS2 between 5.8S rRNA and LSU-rRNA of tricistronic rRNA transcript (SSU-rRNA, 5.8S rRNA, LSU-rRNA)"/>
    <property type="evidence" value="ECO:0007669"/>
    <property type="project" value="TreeGrafter"/>
</dbReference>
<dbReference type="InterPro" id="IPR045116">
    <property type="entry name" value="Clp1/Grc3"/>
</dbReference>
<dbReference type="InterPro" id="IPR027417">
    <property type="entry name" value="P-loop_NTPase"/>
</dbReference>
<dbReference type="GO" id="GO:0005730">
    <property type="term" value="C:nucleolus"/>
    <property type="evidence" value="ECO:0007669"/>
    <property type="project" value="UniProtKB-SubCell"/>
</dbReference>
<dbReference type="AlphaFoldDB" id="A0A0H5R8X4"/>
<dbReference type="PANTHER" id="PTHR12755">
    <property type="entry name" value="CLEAVAGE/POLYADENYLATION FACTOR IA SUBUNIT CLP1P"/>
    <property type="match status" value="1"/>
</dbReference>
<evidence type="ECO:0000256" key="5">
    <source>
        <dbReference type="ARBA" id="ARBA00022741"/>
    </source>
</evidence>
<keyword evidence="6" id="KW-0418">Kinase</keyword>
<feature type="domain" description="Clp1 P-loop" evidence="9">
    <location>
        <begin position="132"/>
        <end position="301"/>
    </location>
</feature>
<evidence type="ECO:0000256" key="3">
    <source>
        <dbReference type="ARBA" id="ARBA00022552"/>
    </source>
</evidence>
<dbReference type="InterPro" id="IPR032319">
    <property type="entry name" value="CLP1_P"/>
</dbReference>
<evidence type="ECO:0000256" key="8">
    <source>
        <dbReference type="ARBA" id="ARBA00023242"/>
    </source>
</evidence>
<dbReference type="EMBL" id="HACM01004382">
    <property type="protein sequence ID" value="CRZ04824.1"/>
    <property type="molecule type" value="Transcribed_RNA"/>
</dbReference>
<comment type="subcellular location">
    <subcellularLocation>
        <location evidence="1">Nucleus</location>
        <location evidence="1">Nucleolus</location>
    </subcellularLocation>
</comment>
<keyword evidence="4" id="KW-0808">Transferase</keyword>
<evidence type="ECO:0000256" key="1">
    <source>
        <dbReference type="ARBA" id="ARBA00004604"/>
    </source>
</evidence>